<gene>
    <name evidence="3" type="ORF">SAMN04487788_3190</name>
</gene>
<evidence type="ECO:0000256" key="1">
    <source>
        <dbReference type="SAM" id="Phobius"/>
    </source>
</evidence>
<feature type="transmembrane region" description="Helical" evidence="1">
    <location>
        <begin position="54"/>
        <end position="74"/>
    </location>
</feature>
<keyword evidence="1" id="KW-0472">Membrane</keyword>
<evidence type="ECO:0000313" key="4">
    <source>
        <dbReference type="Proteomes" id="UP000186456"/>
    </source>
</evidence>
<feature type="transmembrane region" description="Helical" evidence="1">
    <location>
        <begin position="157"/>
        <end position="185"/>
    </location>
</feature>
<proteinExistence type="predicted"/>
<feature type="transmembrane region" description="Helical" evidence="1">
    <location>
        <begin position="197"/>
        <end position="216"/>
    </location>
</feature>
<accession>A0A1H0S494</accession>
<feature type="transmembrane region" description="Helical" evidence="1">
    <location>
        <begin position="117"/>
        <end position="137"/>
    </location>
</feature>
<reference evidence="3 4" key="1">
    <citation type="submission" date="2016-10" db="EMBL/GenBank/DDBJ databases">
        <authorList>
            <person name="de Groot N.N."/>
        </authorList>
    </citation>
    <scope>NUCLEOTIDE SEQUENCE [LARGE SCALE GENOMIC DNA]</scope>
    <source>
        <strain evidence="3 4">StLB037</strain>
    </source>
</reference>
<dbReference type="InterPro" id="IPR003675">
    <property type="entry name" value="Rce1/LyrA-like_dom"/>
</dbReference>
<sequence length="269" mass="28322">MHQQPTEFAATPSAADLSPANVRFPAGGSTTRAHRLRRVDWRLGGRAVRKWDRWVLLCAFAGLAFGMAAALLIYRSPLSWAPEASLLTLWAGMGVAICAAIARARPAGLLQFKATDILWGVGVGVLLRLGAGAISGANVSSFPATGSLDGLVPIRWWWTQAVPAALVAPVVEELFFRAVVLVAIYQLLRRSVGSLPAALTAALFSAGTFVLLHAAFAAVEFVSGLELFALGMVCSATVLLTGRIWGAVLIHAVYNAAFLALIFIGTAAS</sequence>
<name>A0A1H0S494_MICTS</name>
<dbReference type="EMBL" id="FNJN01000008">
    <property type="protein sequence ID" value="SDP36550.1"/>
    <property type="molecule type" value="Genomic_DNA"/>
</dbReference>
<dbReference type="Proteomes" id="UP000186456">
    <property type="component" value="Unassembled WGS sequence"/>
</dbReference>
<dbReference type="Pfam" id="PF02517">
    <property type="entry name" value="Rce1-like"/>
    <property type="match status" value="1"/>
</dbReference>
<protein>
    <recommendedName>
        <fullName evidence="2">CAAX prenyl protease 2/Lysostaphin resistance protein A-like domain-containing protein</fullName>
    </recommendedName>
</protein>
<feature type="transmembrane region" description="Helical" evidence="1">
    <location>
        <begin position="86"/>
        <end position="105"/>
    </location>
</feature>
<evidence type="ECO:0000313" key="3">
    <source>
        <dbReference type="EMBL" id="SDP36550.1"/>
    </source>
</evidence>
<feature type="transmembrane region" description="Helical" evidence="1">
    <location>
        <begin position="248"/>
        <end position="268"/>
    </location>
</feature>
<dbReference type="GO" id="GO:0004175">
    <property type="term" value="F:endopeptidase activity"/>
    <property type="evidence" value="ECO:0007669"/>
    <property type="project" value="UniProtKB-ARBA"/>
</dbReference>
<feature type="transmembrane region" description="Helical" evidence="1">
    <location>
        <begin position="222"/>
        <end position="241"/>
    </location>
</feature>
<evidence type="ECO:0000259" key="2">
    <source>
        <dbReference type="Pfam" id="PF02517"/>
    </source>
</evidence>
<dbReference type="GO" id="GO:0080120">
    <property type="term" value="P:CAAX-box protein maturation"/>
    <property type="evidence" value="ECO:0007669"/>
    <property type="project" value="UniProtKB-ARBA"/>
</dbReference>
<feature type="domain" description="CAAX prenyl protease 2/Lysostaphin resistance protein A-like" evidence="2">
    <location>
        <begin position="156"/>
        <end position="256"/>
    </location>
</feature>
<keyword evidence="1" id="KW-1133">Transmembrane helix</keyword>
<keyword evidence="1" id="KW-0812">Transmembrane</keyword>
<organism evidence="3 4">
    <name type="scientific">Microbacterium testaceum (strain StLB037)</name>
    <dbReference type="NCBI Taxonomy" id="979556"/>
    <lineage>
        <taxon>Bacteria</taxon>
        <taxon>Bacillati</taxon>
        <taxon>Actinomycetota</taxon>
        <taxon>Actinomycetes</taxon>
        <taxon>Micrococcales</taxon>
        <taxon>Microbacteriaceae</taxon>
        <taxon>Microbacterium</taxon>
    </lineage>
</organism>
<dbReference type="AlphaFoldDB" id="A0A1H0S494"/>